<dbReference type="PANTHER" id="PTHR46481:SF10">
    <property type="entry name" value="ZINC FINGER BED DOMAIN-CONTAINING PROTEIN 39"/>
    <property type="match status" value="1"/>
</dbReference>
<keyword evidence="5" id="KW-0539">Nucleus</keyword>
<comment type="caution">
    <text evidence="7">The sequence shown here is derived from an EMBL/GenBank/DDBJ whole genome shotgun (WGS) entry which is preliminary data.</text>
</comment>
<dbReference type="GO" id="GO:0008270">
    <property type="term" value="F:zinc ion binding"/>
    <property type="evidence" value="ECO:0007669"/>
    <property type="project" value="UniProtKB-KW"/>
</dbReference>
<dbReference type="InterPro" id="IPR052035">
    <property type="entry name" value="ZnF_BED_domain_contain"/>
</dbReference>
<keyword evidence="2" id="KW-0479">Metal-binding</keyword>
<reference evidence="7" key="1">
    <citation type="submission" date="2021-02" db="EMBL/GenBank/DDBJ databases">
        <authorList>
            <person name="Nowell W R."/>
        </authorList>
    </citation>
    <scope>NUCLEOTIDE SEQUENCE</scope>
</reference>
<organism evidence="7 8">
    <name type="scientific">Rotaria sordida</name>
    <dbReference type="NCBI Taxonomy" id="392033"/>
    <lineage>
        <taxon>Eukaryota</taxon>
        <taxon>Metazoa</taxon>
        <taxon>Spiralia</taxon>
        <taxon>Gnathifera</taxon>
        <taxon>Rotifera</taxon>
        <taxon>Eurotatoria</taxon>
        <taxon>Bdelloidea</taxon>
        <taxon>Philodinida</taxon>
        <taxon>Philodinidae</taxon>
        <taxon>Rotaria</taxon>
    </lineage>
</organism>
<dbReference type="Proteomes" id="UP000663882">
    <property type="component" value="Unassembled WGS sequence"/>
</dbReference>
<evidence type="ECO:0000259" key="6">
    <source>
        <dbReference type="Pfam" id="PF05699"/>
    </source>
</evidence>
<name>A0A815RNU3_9BILA</name>
<keyword evidence="4" id="KW-0862">Zinc</keyword>
<dbReference type="GO" id="GO:0005634">
    <property type="term" value="C:nucleus"/>
    <property type="evidence" value="ECO:0007669"/>
    <property type="project" value="UniProtKB-SubCell"/>
</dbReference>
<dbReference type="OrthoDB" id="10057873at2759"/>
<feature type="domain" description="HAT C-terminal dimerisation" evidence="6">
    <location>
        <begin position="575"/>
        <end position="629"/>
    </location>
</feature>
<gene>
    <name evidence="7" type="ORF">RFH988_LOCUS37897</name>
</gene>
<dbReference type="SUPFAM" id="SSF53098">
    <property type="entry name" value="Ribonuclease H-like"/>
    <property type="match status" value="1"/>
</dbReference>
<keyword evidence="3" id="KW-0863">Zinc-finger</keyword>
<dbReference type="PANTHER" id="PTHR46481">
    <property type="entry name" value="ZINC FINGER BED DOMAIN-CONTAINING PROTEIN 4"/>
    <property type="match status" value="1"/>
</dbReference>
<evidence type="ECO:0000256" key="2">
    <source>
        <dbReference type="ARBA" id="ARBA00022723"/>
    </source>
</evidence>
<proteinExistence type="predicted"/>
<evidence type="ECO:0000256" key="3">
    <source>
        <dbReference type="ARBA" id="ARBA00022771"/>
    </source>
</evidence>
<dbReference type="EMBL" id="CAJNOO010008178">
    <property type="protein sequence ID" value="CAF1478915.1"/>
    <property type="molecule type" value="Genomic_DNA"/>
</dbReference>
<dbReference type="GO" id="GO:0046983">
    <property type="term" value="F:protein dimerization activity"/>
    <property type="evidence" value="ECO:0007669"/>
    <property type="project" value="InterPro"/>
</dbReference>
<evidence type="ECO:0000256" key="4">
    <source>
        <dbReference type="ARBA" id="ARBA00022833"/>
    </source>
</evidence>
<dbReference type="AlphaFoldDB" id="A0A815RNU3"/>
<evidence type="ECO:0000256" key="1">
    <source>
        <dbReference type="ARBA" id="ARBA00004123"/>
    </source>
</evidence>
<evidence type="ECO:0000256" key="5">
    <source>
        <dbReference type="ARBA" id="ARBA00023242"/>
    </source>
</evidence>
<comment type="subcellular location">
    <subcellularLocation>
        <location evidence="1">Nucleus</location>
    </subcellularLocation>
</comment>
<sequence length="635" mass="71738">MSSDLTETSSASSIVISDTTSSDNADLATKYVAKTVQATCKICKSTIRGTKGVTSNYNRHIKEFHKSQYELWQQQLQFNISPGQKKITDTLTVQKVKPASTSGAMYLSNHPRQVELEKSITEDIIIELGLPISIVERSGFIKFMFNVDPRFKMISRRTLNRTTLPNLYSKMLDGLKSFCSMATFMSLTLDLWTDRRQRAFFALTDNQLNSDWNSDDEQIESNDITSENNTSIEAQDILKQLFDTISSENESFRLPCYAHTLQLTVKDGLKGLTGIQSSLEKISKIAKLSHSSTLVSERFEKIQICIPKANITRWNSQYETVVTVTSIQPSDLNEILIQTQHRDLCLKPLDYQMLSEFVSLLALFAEATIATQAQNIPSISIVAPSILAIYHDLLLEQSNTKYASSLCECLLESLLSRFGGLLEQMLIDINITEKNKNKRFYDLYKDLIYLLAPFLDGHFRLRWISSSLLSEQVQEELSNKIQQLVFEQCILLKHVNGLPATSANDNIVTSPPIQTQPLFNSTASSPSTPKRKSLFANLESKVMKKSKSDPFSYIKDEISKYLNDNDMDSMLLLNSSNNYPTLSKLALKILSIPATSGPVERVFSQSGFLFRQHRASMTRTTLQQLTMLKCNRDLL</sequence>
<dbReference type="InterPro" id="IPR012337">
    <property type="entry name" value="RNaseH-like_sf"/>
</dbReference>
<dbReference type="Pfam" id="PF05699">
    <property type="entry name" value="Dimer_Tnp_hAT"/>
    <property type="match status" value="1"/>
</dbReference>
<evidence type="ECO:0000313" key="8">
    <source>
        <dbReference type="Proteomes" id="UP000663882"/>
    </source>
</evidence>
<protein>
    <recommendedName>
        <fullName evidence="6">HAT C-terminal dimerisation domain-containing protein</fullName>
    </recommendedName>
</protein>
<accession>A0A815RNU3</accession>
<evidence type="ECO:0000313" key="7">
    <source>
        <dbReference type="EMBL" id="CAF1478915.1"/>
    </source>
</evidence>
<dbReference type="InterPro" id="IPR008906">
    <property type="entry name" value="HATC_C_dom"/>
</dbReference>